<proteinExistence type="predicted"/>
<dbReference type="VEuPathDB" id="FungiDB:CC1G_00174"/>
<evidence type="ECO:0000313" key="1">
    <source>
        <dbReference type="EMBL" id="EAU84655.2"/>
    </source>
</evidence>
<dbReference type="HOGENOM" id="CLU_1030657_0_0_1"/>
<dbReference type="AlphaFoldDB" id="A8NX12"/>
<dbReference type="GeneID" id="6013593"/>
<dbReference type="RefSeq" id="XP_001837038.2">
    <property type="nucleotide sequence ID" value="XM_001836986.2"/>
</dbReference>
<organism evidence="1 2">
    <name type="scientific">Coprinopsis cinerea (strain Okayama-7 / 130 / ATCC MYA-4618 / FGSC 9003)</name>
    <name type="common">Inky cap fungus</name>
    <name type="synonym">Hormographiella aspergillata</name>
    <dbReference type="NCBI Taxonomy" id="240176"/>
    <lineage>
        <taxon>Eukaryota</taxon>
        <taxon>Fungi</taxon>
        <taxon>Dikarya</taxon>
        <taxon>Basidiomycota</taxon>
        <taxon>Agaricomycotina</taxon>
        <taxon>Agaricomycetes</taxon>
        <taxon>Agaricomycetidae</taxon>
        <taxon>Agaricales</taxon>
        <taxon>Agaricineae</taxon>
        <taxon>Psathyrellaceae</taxon>
        <taxon>Coprinopsis</taxon>
    </lineage>
</organism>
<accession>A8NX12</accession>
<keyword evidence="2" id="KW-1185">Reference proteome</keyword>
<dbReference type="KEGG" id="cci:CC1G_00174"/>
<comment type="caution">
    <text evidence="1">The sequence shown here is derived from an EMBL/GenBank/DDBJ whole genome shotgun (WGS) entry which is preliminary data.</text>
</comment>
<evidence type="ECO:0000313" key="2">
    <source>
        <dbReference type="Proteomes" id="UP000001861"/>
    </source>
</evidence>
<dbReference type="EMBL" id="AACS02000005">
    <property type="protein sequence ID" value="EAU84655.2"/>
    <property type="molecule type" value="Genomic_DNA"/>
</dbReference>
<dbReference type="InParanoid" id="A8NX12"/>
<name>A8NX12_COPC7</name>
<sequence length="270" mass="30712">MPEFLRIGVLSKQAFFHEIVVALTAPEYCELRCDVRLALDKGAEIGSSRVVDGSRAFSGSSHHTNTRVLCTAYNHGKPHISSSRSRSTLRRRDIRRQVRCRYGKYDTISSILSRSWLRFPRHGKGLDFRGYLFVLSVFASPLLEEGAVPWVVRIGNKGDYDRIGVVHARQEKKSRVLEAFGKHKTPGRVTEPVAYLLWSTFYLTVMHPIGDYVFDAFEAFHGLSDYRLDLVQQNRLVSDLGMLFSRGMALSCGASSMRIVRNVYKHPTKR</sequence>
<gene>
    <name evidence="1" type="ORF">CC1G_00174</name>
</gene>
<protein>
    <submittedName>
        <fullName evidence="1">Uncharacterized protein</fullName>
    </submittedName>
</protein>
<dbReference type="Proteomes" id="UP000001861">
    <property type="component" value="Unassembled WGS sequence"/>
</dbReference>
<reference evidence="1 2" key="1">
    <citation type="journal article" date="2010" name="Proc. Natl. Acad. Sci. U.S.A.">
        <title>Insights into evolution of multicellular fungi from the assembled chromosomes of the mushroom Coprinopsis cinerea (Coprinus cinereus).</title>
        <authorList>
            <person name="Stajich J.E."/>
            <person name="Wilke S.K."/>
            <person name="Ahren D."/>
            <person name="Au C.H."/>
            <person name="Birren B.W."/>
            <person name="Borodovsky M."/>
            <person name="Burns C."/>
            <person name="Canback B."/>
            <person name="Casselton L.A."/>
            <person name="Cheng C.K."/>
            <person name="Deng J."/>
            <person name="Dietrich F.S."/>
            <person name="Fargo D.C."/>
            <person name="Farman M.L."/>
            <person name="Gathman A.C."/>
            <person name="Goldberg J."/>
            <person name="Guigo R."/>
            <person name="Hoegger P.J."/>
            <person name="Hooker J.B."/>
            <person name="Huggins A."/>
            <person name="James T.Y."/>
            <person name="Kamada T."/>
            <person name="Kilaru S."/>
            <person name="Kodira C."/>
            <person name="Kues U."/>
            <person name="Kupfer D."/>
            <person name="Kwan H.S."/>
            <person name="Lomsadze A."/>
            <person name="Li W."/>
            <person name="Lilly W.W."/>
            <person name="Ma L.J."/>
            <person name="Mackey A.J."/>
            <person name="Manning G."/>
            <person name="Martin F."/>
            <person name="Muraguchi H."/>
            <person name="Natvig D.O."/>
            <person name="Palmerini H."/>
            <person name="Ramesh M.A."/>
            <person name="Rehmeyer C.J."/>
            <person name="Roe B.A."/>
            <person name="Shenoy N."/>
            <person name="Stanke M."/>
            <person name="Ter-Hovhannisyan V."/>
            <person name="Tunlid A."/>
            <person name="Velagapudi R."/>
            <person name="Vision T.J."/>
            <person name="Zeng Q."/>
            <person name="Zolan M.E."/>
            <person name="Pukkila P.J."/>
        </authorList>
    </citation>
    <scope>NUCLEOTIDE SEQUENCE [LARGE SCALE GENOMIC DNA]</scope>
    <source>
        <strain evidence="2">Okayama-7 / 130 / ATCC MYA-4618 / FGSC 9003</strain>
    </source>
</reference>